<keyword evidence="3" id="KW-1185">Reference proteome</keyword>
<dbReference type="Gene3D" id="3.90.50.10">
    <property type="entry name" value="Photosynthetic Reaction Center, subunit H, domain 2"/>
    <property type="match status" value="1"/>
</dbReference>
<accession>A0ABW0ETI9</accession>
<comment type="caution">
    <text evidence="2">The sequence shown here is derived from an EMBL/GenBank/DDBJ whole genome shotgun (WGS) entry which is preliminary data.</text>
</comment>
<evidence type="ECO:0000259" key="1">
    <source>
        <dbReference type="Pfam" id="PF05239"/>
    </source>
</evidence>
<dbReference type="Pfam" id="PF05239">
    <property type="entry name" value="PRC"/>
    <property type="match status" value="1"/>
</dbReference>
<gene>
    <name evidence="2" type="ORF">ACFPM7_21155</name>
</gene>
<sequence>MFPAENIRDWIGKDVIDPAGDTIGTLESVYVDTTTDQPSFFTVSVGFIGRKRLAFVPAGGAVVSPKAVRVQYAKSLVKDAPSIDTDGELLARDEPAVFAHYEIPYTSHGERLLARR</sequence>
<dbReference type="InterPro" id="IPR011033">
    <property type="entry name" value="PRC_barrel-like_sf"/>
</dbReference>
<organism evidence="2 3">
    <name type="scientific">Actinokineospora guangxiensis</name>
    <dbReference type="NCBI Taxonomy" id="1490288"/>
    <lineage>
        <taxon>Bacteria</taxon>
        <taxon>Bacillati</taxon>
        <taxon>Actinomycetota</taxon>
        <taxon>Actinomycetes</taxon>
        <taxon>Pseudonocardiales</taxon>
        <taxon>Pseudonocardiaceae</taxon>
        <taxon>Actinokineospora</taxon>
    </lineage>
</organism>
<evidence type="ECO:0000313" key="3">
    <source>
        <dbReference type="Proteomes" id="UP001596157"/>
    </source>
</evidence>
<dbReference type="RefSeq" id="WP_378249414.1">
    <property type="nucleotide sequence ID" value="NZ_JBHSKF010000011.1"/>
</dbReference>
<dbReference type="EMBL" id="JBHSKF010000011">
    <property type="protein sequence ID" value="MFC5289570.1"/>
    <property type="molecule type" value="Genomic_DNA"/>
</dbReference>
<dbReference type="InterPro" id="IPR014747">
    <property type="entry name" value="Bac_photo_RC_H_C"/>
</dbReference>
<name>A0ABW0ETI9_9PSEU</name>
<protein>
    <submittedName>
        <fullName evidence="2">PRC-barrel domain-containing protein</fullName>
    </submittedName>
</protein>
<evidence type="ECO:0000313" key="2">
    <source>
        <dbReference type="EMBL" id="MFC5289570.1"/>
    </source>
</evidence>
<dbReference type="SUPFAM" id="SSF50346">
    <property type="entry name" value="PRC-barrel domain"/>
    <property type="match status" value="1"/>
</dbReference>
<dbReference type="Proteomes" id="UP001596157">
    <property type="component" value="Unassembled WGS sequence"/>
</dbReference>
<feature type="domain" description="PRC-barrel" evidence="1">
    <location>
        <begin position="6"/>
        <end position="75"/>
    </location>
</feature>
<proteinExistence type="predicted"/>
<reference evidence="3" key="1">
    <citation type="journal article" date="2019" name="Int. J. Syst. Evol. Microbiol.">
        <title>The Global Catalogue of Microorganisms (GCM) 10K type strain sequencing project: providing services to taxonomists for standard genome sequencing and annotation.</title>
        <authorList>
            <consortium name="The Broad Institute Genomics Platform"/>
            <consortium name="The Broad Institute Genome Sequencing Center for Infectious Disease"/>
            <person name="Wu L."/>
            <person name="Ma J."/>
        </authorList>
    </citation>
    <scope>NUCLEOTIDE SEQUENCE [LARGE SCALE GENOMIC DNA]</scope>
    <source>
        <strain evidence="3">CCUG 59778</strain>
    </source>
</reference>
<dbReference type="InterPro" id="IPR027275">
    <property type="entry name" value="PRC-brl_dom"/>
</dbReference>